<dbReference type="OrthoDB" id="3271192at2759"/>
<organism evidence="2 3">
    <name type="scientific">Plicaturopsis crispa FD-325 SS-3</name>
    <dbReference type="NCBI Taxonomy" id="944288"/>
    <lineage>
        <taxon>Eukaryota</taxon>
        <taxon>Fungi</taxon>
        <taxon>Dikarya</taxon>
        <taxon>Basidiomycota</taxon>
        <taxon>Agaricomycotina</taxon>
        <taxon>Agaricomycetes</taxon>
        <taxon>Agaricomycetidae</taxon>
        <taxon>Amylocorticiales</taxon>
        <taxon>Amylocorticiaceae</taxon>
        <taxon>Plicatura</taxon>
        <taxon>Plicaturopsis crispa</taxon>
    </lineage>
</organism>
<sequence length="353" mass="39930">YDTEVCVNPRFHMKVLPKWDGTDDSTLDYISSATDLARQSPALSHDVARFGWTRWTGSAKTWWNAMTHDAKNYLEQDWSLLLAAIIKQFLGDKWLQDKGSEFAEMRFRDSGHASESPVDFLQRKIRLYRLLYNPRGGGSNELHAILRNTPVEWAPILNTFSLTTIQELLSRAREQDKSLVAIWSNQQPRNSVSRGPRRTGFQSFRTRTAHATESEDPLVPDFESSSSESGTEAEAMSVQKPMRGKTGSRGKGRSAQEAPPVDKSGKPRFSRDDSVVSKSPPPGPCRVCASPKHWDRDCPHYGHYTALRSANLIEVDLDPEEEARRDVLYVQMMEQSDRSVAQYPVVTTIPESK</sequence>
<evidence type="ECO:0000313" key="2">
    <source>
        <dbReference type="EMBL" id="KII82692.1"/>
    </source>
</evidence>
<gene>
    <name evidence="2" type="ORF">PLICRDRAFT_120454</name>
</gene>
<feature type="compositionally biased region" description="Basic residues" evidence="1">
    <location>
        <begin position="242"/>
        <end position="252"/>
    </location>
</feature>
<feature type="region of interest" description="Disordered" evidence="1">
    <location>
        <begin position="186"/>
        <end position="292"/>
    </location>
</feature>
<evidence type="ECO:0000256" key="1">
    <source>
        <dbReference type="SAM" id="MobiDB-lite"/>
    </source>
</evidence>
<keyword evidence="3" id="KW-1185">Reference proteome</keyword>
<protein>
    <submittedName>
        <fullName evidence="2">Uncharacterized protein</fullName>
    </submittedName>
</protein>
<dbReference type="AlphaFoldDB" id="A0A0C9SPJ5"/>
<reference evidence="2 3" key="1">
    <citation type="submission" date="2014-06" db="EMBL/GenBank/DDBJ databases">
        <title>Evolutionary Origins and Diversification of the Mycorrhizal Mutualists.</title>
        <authorList>
            <consortium name="DOE Joint Genome Institute"/>
            <consortium name="Mycorrhizal Genomics Consortium"/>
            <person name="Kohler A."/>
            <person name="Kuo A."/>
            <person name="Nagy L.G."/>
            <person name="Floudas D."/>
            <person name="Copeland A."/>
            <person name="Barry K.W."/>
            <person name="Cichocki N."/>
            <person name="Veneault-Fourrey C."/>
            <person name="LaButti K."/>
            <person name="Lindquist E.A."/>
            <person name="Lipzen A."/>
            <person name="Lundell T."/>
            <person name="Morin E."/>
            <person name="Murat C."/>
            <person name="Riley R."/>
            <person name="Ohm R."/>
            <person name="Sun H."/>
            <person name="Tunlid A."/>
            <person name="Henrissat B."/>
            <person name="Grigoriev I.V."/>
            <person name="Hibbett D.S."/>
            <person name="Martin F."/>
        </authorList>
    </citation>
    <scope>NUCLEOTIDE SEQUENCE [LARGE SCALE GENOMIC DNA]</scope>
    <source>
        <strain evidence="2 3">FD-325 SS-3</strain>
    </source>
</reference>
<feature type="compositionally biased region" description="Polar residues" evidence="1">
    <location>
        <begin position="200"/>
        <end position="211"/>
    </location>
</feature>
<evidence type="ECO:0000313" key="3">
    <source>
        <dbReference type="Proteomes" id="UP000053263"/>
    </source>
</evidence>
<feature type="non-terminal residue" evidence="2">
    <location>
        <position position="1"/>
    </location>
</feature>
<feature type="compositionally biased region" description="Basic and acidic residues" evidence="1">
    <location>
        <begin position="263"/>
        <end position="275"/>
    </location>
</feature>
<dbReference type="HOGENOM" id="CLU_793569_0_0_1"/>
<proteinExistence type="predicted"/>
<dbReference type="Proteomes" id="UP000053263">
    <property type="component" value="Unassembled WGS sequence"/>
</dbReference>
<feature type="compositionally biased region" description="Low complexity" evidence="1">
    <location>
        <begin position="223"/>
        <end position="237"/>
    </location>
</feature>
<name>A0A0C9SPJ5_PLICR</name>
<dbReference type="EMBL" id="KN832758">
    <property type="protein sequence ID" value="KII82692.1"/>
    <property type="molecule type" value="Genomic_DNA"/>
</dbReference>
<accession>A0A0C9SPJ5</accession>